<keyword evidence="1" id="KW-0067">ATP-binding</keyword>
<dbReference type="InterPro" id="IPR036691">
    <property type="entry name" value="Endo/exonu/phosph_ase_sf"/>
</dbReference>
<dbReference type="InterPro" id="IPR005135">
    <property type="entry name" value="Endo/exonuclease/phosphatase"/>
</dbReference>
<name>A0ABY6LSC9_9ARAC</name>
<dbReference type="Pfam" id="PF14529">
    <property type="entry name" value="Exo_endo_phos_2"/>
    <property type="match status" value="1"/>
</dbReference>
<evidence type="ECO:0000313" key="5">
    <source>
        <dbReference type="Proteomes" id="UP001235939"/>
    </source>
</evidence>
<dbReference type="InterPro" id="IPR017441">
    <property type="entry name" value="Protein_kinase_ATP_BS"/>
</dbReference>
<dbReference type="InterPro" id="IPR052709">
    <property type="entry name" value="Transposase-MT_Hybrid"/>
</dbReference>
<feature type="domain" description="Endonuclease/exonuclease/phosphatase" evidence="3">
    <location>
        <begin position="531"/>
        <end position="629"/>
    </location>
</feature>
<dbReference type="Proteomes" id="UP001235939">
    <property type="component" value="Chromosome X"/>
</dbReference>
<gene>
    <name evidence="4" type="ORF">LAZ67_X000821</name>
</gene>
<feature type="region of interest" description="Disordered" evidence="2">
    <location>
        <begin position="211"/>
        <end position="233"/>
    </location>
</feature>
<evidence type="ECO:0000256" key="2">
    <source>
        <dbReference type="SAM" id="MobiDB-lite"/>
    </source>
</evidence>
<feature type="region of interest" description="Disordered" evidence="2">
    <location>
        <begin position="1"/>
        <end position="33"/>
    </location>
</feature>
<feature type="region of interest" description="Disordered" evidence="2">
    <location>
        <begin position="254"/>
        <end position="286"/>
    </location>
</feature>
<feature type="compositionally biased region" description="Basic and acidic residues" evidence="2">
    <location>
        <begin position="10"/>
        <end position="23"/>
    </location>
</feature>
<feature type="region of interest" description="Disordered" evidence="2">
    <location>
        <begin position="345"/>
        <end position="379"/>
    </location>
</feature>
<evidence type="ECO:0000313" key="4">
    <source>
        <dbReference type="EMBL" id="UYV83991.1"/>
    </source>
</evidence>
<dbReference type="EMBL" id="CP092886">
    <property type="protein sequence ID" value="UYV83991.1"/>
    <property type="molecule type" value="Genomic_DNA"/>
</dbReference>
<proteinExistence type="predicted"/>
<keyword evidence="1" id="KW-0547">Nucleotide-binding</keyword>
<reference evidence="4 5" key="1">
    <citation type="submission" date="2022-03" db="EMBL/GenBank/DDBJ databases">
        <title>A chromosomal length assembly of Cordylochernes scorpioides.</title>
        <authorList>
            <person name="Zeh D."/>
            <person name="Zeh J."/>
        </authorList>
    </citation>
    <scope>NUCLEOTIDE SEQUENCE [LARGE SCALE GENOMIC DNA]</scope>
    <source>
        <strain evidence="4">IN4F17</strain>
        <tissue evidence="4">Whole Body</tissue>
    </source>
</reference>
<feature type="compositionally biased region" description="Polar residues" evidence="2">
    <location>
        <begin position="358"/>
        <end position="367"/>
    </location>
</feature>
<organism evidence="4 5">
    <name type="scientific">Cordylochernes scorpioides</name>
    <dbReference type="NCBI Taxonomy" id="51811"/>
    <lineage>
        <taxon>Eukaryota</taxon>
        <taxon>Metazoa</taxon>
        <taxon>Ecdysozoa</taxon>
        <taxon>Arthropoda</taxon>
        <taxon>Chelicerata</taxon>
        <taxon>Arachnida</taxon>
        <taxon>Pseudoscorpiones</taxon>
        <taxon>Cheliferoidea</taxon>
        <taxon>Chernetidae</taxon>
        <taxon>Cordylochernes</taxon>
    </lineage>
</organism>
<protein>
    <recommendedName>
        <fullName evidence="3">Endonuclease/exonuclease/phosphatase domain-containing protein</fullName>
    </recommendedName>
</protein>
<feature type="binding site" evidence="1">
    <location>
        <position position="474"/>
    </location>
    <ligand>
        <name>ATP</name>
        <dbReference type="ChEBI" id="CHEBI:30616"/>
    </ligand>
</feature>
<dbReference type="PANTHER" id="PTHR46060">
    <property type="entry name" value="MARINER MOS1 TRANSPOSASE-LIKE PROTEIN"/>
    <property type="match status" value="1"/>
</dbReference>
<dbReference type="PROSITE" id="PS00107">
    <property type="entry name" value="PROTEIN_KINASE_ATP"/>
    <property type="match status" value="1"/>
</dbReference>
<dbReference type="Gene3D" id="3.60.10.10">
    <property type="entry name" value="Endonuclease/exonuclease/phosphatase"/>
    <property type="match status" value="1"/>
</dbReference>
<dbReference type="PANTHER" id="PTHR46060:SF1">
    <property type="entry name" value="MARINER MOS1 TRANSPOSASE-LIKE PROTEIN"/>
    <property type="match status" value="1"/>
</dbReference>
<keyword evidence="5" id="KW-1185">Reference proteome</keyword>
<accession>A0ABY6LSC9</accession>
<dbReference type="SUPFAM" id="SSF56219">
    <property type="entry name" value="DNase I-like"/>
    <property type="match status" value="1"/>
</dbReference>
<evidence type="ECO:0000259" key="3">
    <source>
        <dbReference type="Pfam" id="PF14529"/>
    </source>
</evidence>
<evidence type="ECO:0000256" key="1">
    <source>
        <dbReference type="PROSITE-ProRule" id="PRU10141"/>
    </source>
</evidence>
<sequence length="654" mass="72738">MFIGGTKCSQEGREDVNDEERAGRPSTSTTDEKINEVEKMILANRLITVREVAEDLNISIGSCHSIFINDLGMRRVAAKFVPKLLNCDQKQHRMNIANEMSDSVRDDPNLLQRVITGDEADGLWCNLAEPCPKPLRQETTMVRNARNQVEGWRSQSQPHTPNKTHRFFSTLTHSRGLFSKLVATMSPQPKLRPSLSDESLDRSFELPFRRTLPLSTPPINRKSTDSSRRKMQKTSSFDIIPAFLSFFLAGDSEDKSRKHRENGSHGSDTVPRSTPVPAPRLSLSRRQVVYANHDSNTSRSYSLGESSQAHYSTPPFIRSVSSPSVRPAPRPRFLPTALRDSFVPPVPRPRTKLPIPSIASTSPTLTEVSEPESPQVASDEVYSEIDPNFVVMGEAKCLLDCEEGPPDIPTPTGCGELYATLTGSPPSVPLEFLSSVLDASPPQLIDTLGTGNFGEVVEGVLTTGNVDVSFAVKKFNIKSLPVQKETKLNKNLRFNIKDYTTLRMDRPGKFGGGLAVLIKTLEIKFKEIAYNQSLIETLSEASSNIAITLGDFNAERPTWGSPVQDNKGQQVEDMLTDLDLTPLNNEKNTYLSKSTGTESAIEITAINYNIAPITQWKILKSAISDYRPILTTLKFKIENFQQNKRTLEKNYRKA</sequence>